<dbReference type="OMA" id="SKAASWH"/>
<accession>A0A1U7Z0R2</accession>
<evidence type="ECO:0000313" key="6">
    <source>
        <dbReference type="Proteomes" id="UP000189703"/>
    </source>
</evidence>
<keyword evidence="6" id="KW-1185">Reference proteome</keyword>
<dbReference type="PANTHER" id="PTHR10209:SF546">
    <property type="entry name" value="1-AMINOCYCLOPROPANE-1-CARBOXYLATE OXIDASE HOMOLOG 4-LIKE"/>
    <property type="match status" value="1"/>
</dbReference>
<dbReference type="Gene3D" id="2.60.120.330">
    <property type="entry name" value="B-lactam Antibiotic, Isopenicillin N Synthase, Chain"/>
    <property type="match status" value="1"/>
</dbReference>
<dbReference type="InterPro" id="IPR005123">
    <property type="entry name" value="Oxoglu/Fe-dep_dioxygenase_dom"/>
</dbReference>
<dbReference type="GO" id="GO:0051213">
    <property type="term" value="F:dioxygenase activity"/>
    <property type="evidence" value="ECO:0007669"/>
    <property type="project" value="UniProtKB-ARBA"/>
</dbReference>
<dbReference type="InterPro" id="IPR027443">
    <property type="entry name" value="IPNS-like_sf"/>
</dbReference>
<sequence>MAAAGATLEYDRMKEVKEFDDSRIGVKGLVDSGLSTIPRFFVHPPDRLSTLSPSSFLSVDIPVISLAGINSSRRAEIVNEIRAAAGICGFFQVVNHGVSQKILGETTSAIKSFHEQPVEMKKQYYGRQERGSVGYATNLDLFRSKAANWGHTLQVWTGPNPPELDQIPAICRKEVMAWDENVKRLAETVMELLCEGLGVTPSKLKELKCLESRAMVGHYYPYCPQADLTMGFPPHTDPGVLTVLLQNEIGGLQVKHGEKWVEVKPLPGALVINIGDFLQILSNNEYMSGQHRVLANRVREPRISIAVLINVDKTENSDSYGPLEELLSPEKPALYRKFTIEEFENKFFTKEIADKPLIDFFKL</sequence>
<comment type="similarity">
    <text evidence="1 5">Belongs to the iron/ascorbate-dependent oxidoreductase family.</text>
</comment>
<dbReference type="Pfam" id="PF14226">
    <property type="entry name" value="DIOX_N"/>
    <property type="match status" value="1"/>
</dbReference>
<dbReference type="RefSeq" id="XP_010245588.1">
    <property type="nucleotide sequence ID" value="XM_010247286.2"/>
</dbReference>
<keyword evidence="4 5" id="KW-0408">Iron</keyword>
<evidence type="ECO:0000256" key="5">
    <source>
        <dbReference type="RuleBase" id="RU003682"/>
    </source>
</evidence>
<dbReference type="InterPro" id="IPR026992">
    <property type="entry name" value="DIOX_N"/>
</dbReference>
<gene>
    <name evidence="7" type="primary">LOC104589092</name>
</gene>
<dbReference type="Proteomes" id="UP000189703">
    <property type="component" value="Unplaced"/>
</dbReference>
<proteinExistence type="inferred from homology"/>
<dbReference type="GeneID" id="104589092"/>
<keyword evidence="2 5" id="KW-0479">Metal-binding</keyword>
<dbReference type="FunFam" id="2.60.120.330:FF:000005">
    <property type="entry name" value="1-aminocyclopropane-1-carboxylate oxidase homolog 1"/>
    <property type="match status" value="1"/>
</dbReference>
<dbReference type="AlphaFoldDB" id="A0A1U7Z0R2"/>
<name>A0A1U7Z0R2_NELNU</name>
<evidence type="ECO:0000256" key="2">
    <source>
        <dbReference type="ARBA" id="ARBA00022723"/>
    </source>
</evidence>
<keyword evidence="3 5" id="KW-0560">Oxidoreductase</keyword>
<dbReference type="eggNOG" id="KOG0143">
    <property type="taxonomic scope" value="Eukaryota"/>
</dbReference>
<dbReference type="OrthoDB" id="288590at2759"/>
<dbReference type="SUPFAM" id="SSF51197">
    <property type="entry name" value="Clavaminate synthase-like"/>
    <property type="match status" value="1"/>
</dbReference>
<dbReference type="GO" id="GO:0046872">
    <property type="term" value="F:metal ion binding"/>
    <property type="evidence" value="ECO:0007669"/>
    <property type="project" value="UniProtKB-KW"/>
</dbReference>
<dbReference type="PROSITE" id="PS51471">
    <property type="entry name" value="FE2OG_OXY"/>
    <property type="match status" value="1"/>
</dbReference>
<dbReference type="Pfam" id="PF03171">
    <property type="entry name" value="2OG-FeII_Oxy"/>
    <property type="match status" value="1"/>
</dbReference>
<protein>
    <submittedName>
        <fullName evidence="7">1-aminocyclopropane-1-carboxylate oxidase homolog 4-like</fullName>
    </submittedName>
</protein>
<organism evidence="6 7">
    <name type="scientific">Nelumbo nucifera</name>
    <name type="common">Sacred lotus</name>
    <dbReference type="NCBI Taxonomy" id="4432"/>
    <lineage>
        <taxon>Eukaryota</taxon>
        <taxon>Viridiplantae</taxon>
        <taxon>Streptophyta</taxon>
        <taxon>Embryophyta</taxon>
        <taxon>Tracheophyta</taxon>
        <taxon>Spermatophyta</taxon>
        <taxon>Magnoliopsida</taxon>
        <taxon>Proteales</taxon>
        <taxon>Nelumbonaceae</taxon>
        <taxon>Nelumbo</taxon>
    </lineage>
</organism>
<evidence type="ECO:0000256" key="4">
    <source>
        <dbReference type="ARBA" id="ARBA00023004"/>
    </source>
</evidence>
<dbReference type="KEGG" id="nnu:104589092"/>
<reference evidence="7" key="1">
    <citation type="submission" date="2025-08" db="UniProtKB">
        <authorList>
            <consortium name="RefSeq"/>
        </authorList>
    </citation>
    <scope>IDENTIFICATION</scope>
</reference>
<evidence type="ECO:0000256" key="1">
    <source>
        <dbReference type="ARBA" id="ARBA00008056"/>
    </source>
</evidence>
<dbReference type="PANTHER" id="PTHR10209">
    <property type="entry name" value="OXIDOREDUCTASE, 2OG-FE II OXYGENASE FAMILY PROTEIN"/>
    <property type="match status" value="1"/>
</dbReference>
<evidence type="ECO:0000313" key="7">
    <source>
        <dbReference type="RefSeq" id="XP_010245588.1"/>
    </source>
</evidence>
<dbReference type="InterPro" id="IPR044861">
    <property type="entry name" value="IPNS-like_FE2OG_OXY"/>
</dbReference>
<evidence type="ECO:0000256" key="3">
    <source>
        <dbReference type="ARBA" id="ARBA00023002"/>
    </source>
</evidence>